<keyword evidence="2" id="KW-1185">Reference proteome</keyword>
<sequence>MGKYDYEHNSMFTAGDRLLDCEILDDFVADDIVQVTATVLGSLTYDTTIGGSTTVPKFQVVKIKQA</sequence>
<name>A0A6H0SP48_9MICC</name>
<proteinExistence type="predicted"/>
<reference evidence="1 2" key="1">
    <citation type="submission" date="2018-09" db="EMBL/GenBank/DDBJ databases">
        <title>Glutamicibacter mishrai S5-52T (LMG 29155T = KCTC 39846T).</title>
        <authorList>
            <person name="Das S.K."/>
        </authorList>
    </citation>
    <scope>NUCLEOTIDE SEQUENCE [LARGE SCALE GENOMIC DNA]</scope>
    <source>
        <strain evidence="1 2">S5-52</strain>
    </source>
</reference>
<protein>
    <submittedName>
        <fullName evidence="1">Uncharacterized protein</fullName>
    </submittedName>
</protein>
<dbReference type="AlphaFoldDB" id="A0A6H0SP48"/>
<evidence type="ECO:0000313" key="1">
    <source>
        <dbReference type="EMBL" id="QIV88371.1"/>
    </source>
</evidence>
<dbReference type="EMBL" id="CP032549">
    <property type="protein sequence ID" value="QIV88371.1"/>
    <property type="molecule type" value="Genomic_DNA"/>
</dbReference>
<organism evidence="1 2">
    <name type="scientific">Glutamicibacter mishrai</name>
    <dbReference type="NCBI Taxonomy" id="1775880"/>
    <lineage>
        <taxon>Bacteria</taxon>
        <taxon>Bacillati</taxon>
        <taxon>Actinomycetota</taxon>
        <taxon>Actinomycetes</taxon>
        <taxon>Micrococcales</taxon>
        <taxon>Micrococcaceae</taxon>
        <taxon>Glutamicibacter</taxon>
    </lineage>
</organism>
<evidence type="ECO:0000313" key="2">
    <source>
        <dbReference type="Proteomes" id="UP000502331"/>
    </source>
</evidence>
<dbReference type="Proteomes" id="UP000502331">
    <property type="component" value="Chromosome"/>
</dbReference>
<accession>A0A6H0SP48</accession>
<gene>
    <name evidence="1" type="ORF">D3791_15410</name>
</gene>